<evidence type="ECO:0000313" key="3">
    <source>
        <dbReference type="EMBL" id="QJA76093.1"/>
    </source>
</evidence>
<feature type="compositionally biased region" description="Basic residues" evidence="1">
    <location>
        <begin position="11"/>
        <end position="24"/>
    </location>
</feature>
<accession>A0A6H1Z7G9</accession>
<feature type="compositionally biased region" description="Basic and acidic residues" evidence="1">
    <location>
        <begin position="1"/>
        <end position="10"/>
    </location>
</feature>
<organism evidence="2">
    <name type="scientific">viral metagenome</name>
    <dbReference type="NCBI Taxonomy" id="1070528"/>
    <lineage>
        <taxon>unclassified sequences</taxon>
        <taxon>metagenomes</taxon>
        <taxon>organismal metagenomes</taxon>
    </lineage>
</organism>
<dbReference type="EMBL" id="MT141562">
    <property type="protein sequence ID" value="QJA43235.1"/>
    <property type="molecule type" value="Genomic_DNA"/>
</dbReference>
<sequence>MPRKAHDVAPGRKKTTKASRDKATRKRLEKQLDSLWAQIAHSKAKNCQWPACVNTERLTAHHFFHKAQGLHARWDLRNVVVLCYAHHIFQVHTKGDTEPIRDIMIRNLGLDEFEHLKWSVRQVWKPTLDELTDLKEEFVAILDEMIVKETGI</sequence>
<reference evidence="2" key="1">
    <citation type="submission" date="2020-03" db="EMBL/GenBank/DDBJ databases">
        <title>The deep terrestrial virosphere.</title>
        <authorList>
            <person name="Holmfeldt K."/>
            <person name="Nilsson E."/>
            <person name="Simone D."/>
            <person name="Lopez-Fernandez M."/>
            <person name="Wu X."/>
            <person name="de Brujin I."/>
            <person name="Lundin D."/>
            <person name="Andersson A."/>
            <person name="Bertilsson S."/>
            <person name="Dopson M."/>
        </authorList>
    </citation>
    <scope>NUCLEOTIDE SEQUENCE</scope>
    <source>
        <strain evidence="3">MM415A01581</strain>
        <strain evidence="2">MM415B00324</strain>
    </source>
</reference>
<evidence type="ECO:0000256" key="1">
    <source>
        <dbReference type="SAM" id="MobiDB-lite"/>
    </source>
</evidence>
<feature type="region of interest" description="Disordered" evidence="1">
    <location>
        <begin position="1"/>
        <end position="24"/>
    </location>
</feature>
<evidence type="ECO:0000313" key="2">
    <source>
        <dbReference type="EMBL" id="QJA43235.1"/>
    </source>
</evidence>
<protein>
    <submittedName>
        <fullName evidence="2">Uncharacterized protein</fullName>
    </submittedName>
</protein>
<dbReference type="EMBL" id="MT142204">
    <property type="protein sequence ID" value="QJA76093.1"/>
    <property type="molecule type" value="Genomic_DNA"/>
</dbReference>
<name>A0A6H1Z7G9_9ZZZZ</name>
<dbReference type="AlphaFoldDB" id="A0A6H1Z7G9"/>
<proteinExistence type="predicted"/>
<gene>
    <name evidence="3" type="ORF">MM415A01581_0010</name>
    <name evidence="2" type="ORF">MM415B00324_0065</name>
</gene>